<keyword evidence="5" id="KW-1185">Reference proteome</keyword>
<feature type="compositionally biased region" description="Gly residues" evidence="1">
    <location>
        <begin position="424"/>
        <end position="454"/>
    </location>
</feature>
<gene>
    <name evidence="4" type="ORF">SLS53_001565</name>
</gene>
<dbReference type="AlphaFoldDB" id="A0AAN9UI86"/>
<evidence type="ECO:0000256" key="1">
    <source>
        <dbReference type="SAM" id="MobiDB-lite"/>
    </source>
</evidence>
<evidence type="ECO:0000313" key="5">
    <source>
        <dbReference type="Proteomes" id="UP001320245"/>
    </source>
</evidence>
<evidence type="ECO:0000313" key="4">
    <source>
        <dbReference type="EMBL" id="KAK7747312.1"/>
    </source>
</evidence>
<feature type="compositionally biased region" description="Low complexity" evidence="1">
    <location>
        <begin position="455"/>
        <end position="465"/>
    </location>
</feature>
<proteinExistence type="predicted"/>
<dbReference type="InterPro" id="IPR054539">
    <property type="entry name" value="Beta-prop_PDH"/>
</dbReference>
<dbReference type="InterPro" id="IPR011042">
    <property type="entry name" value="6-blade_b-propeller_TolB-like"/>
</dbReference>
<dbReference type="InterPro" id="IPR011041">
    <property type="entry name" value="Quinoprot_gluc/sorb_DH_b-prop"/>
</dbReference>
<dbReference type="SUPFAM" id="SSF50952">
    <property type="entry name" value="Soluble quinoprotein glucose dehydrogenase"/>
    <property type="match status" value="1"/>
</dbReference>
<feature type="domain" description="Pyrroloquinoline quinone-dependent pyranose dehydrogenase beta-propeller" evidence="3">
    <location>
        <begin position="106"/>
        <end position="409"/>
    </location>
</feature>
<protein>
    <recommendedName>
        <fullName evidence="3">Pyrroloquinoline quinone-dependent pyranose dehydrogenase beta-propeller domain-containing protein</fullName>
    </recommendedName>
</protein>
<dbReference type="Proteomes" id="UP001320245">
    <property type="component" value="Unassembled WGS sequence"/>
</dbReference>
<feature type="region of interest" description="Disordered" evidence="1">
    <location>
        <begin position="424"/>
        <end position="473"/>
    </location>
</feature>
<keyword evidence="2" id="KW-0732">Signal</keyword>
<accession>A0AAN9UI86</accession>
<feature type="signal peptide" evidence="2">
    <location>
        <begin position="1"/>
        <end position="22"/>
    </location>
</feature>
<sequence>MKHIRPRLVIAALACNASVITAQSSPGDTPIHAAGDCPKILAPRFGNPVVGSGWTAQLIAANLTKPRGVIFDQSGALLVVQQGSGIVRLTFTDYGGTCLVVNETTTVVDDPDHVTRTLLLSRKSPNTLLVSRGSSENMDPAALQIASGHSQVRAFDINDLPSDDGGRARPYNYPSEGRLLGWGLRNDVGVAEHPVTGAIYSVENSADELYRYGYDIHEDNPGEEMNFLGFLDGNGNGNGNGSAGQQSGGNYGYPLCFALSNTDGFPGTGDMTVGSQFALGDVIINSQIINDTTCARDYIPPRLTFQAHTAPMDIIFNPQGDTAYVTFHGSWDRTHPAGYVVSTVDFDSATGEPLAPADSTHAVTADILSNADLSRCPGACFRPVGLAWDGQGRLFVSSDATGEVYVLQRAEFSISGGGGGFGFGGDDGGDIGDSGSGIGNGTESGSGTGTGTGNGTDTTSATGSSEPFLVSMSTRDRPGGEVLWLAFLVTLVSGVLP</sequence>
<comment type="caution">
    <text evidence="4">The sequence shown here is derived from an EMBL/GenBank/DDBJ whole genome shotgun (WGS) entry which is preliminary data.</text>
</comment>
<evidence type="ECO:0000256" key="2">
    <source>
        <dbReference type="SAM" id="SignalP"/>
    </source>
</evidence>
<evidence type="ECO:0000259" key="3">
    <source>
        <dbReference type="Pfam" id="PF22807"/>
    </source>
</evidence>
<feature type="chain" id="PRO_5043044007" description="Pyrroloquinoline quinone-dependent pyranose dehydrogenase beta-propeller domain-containing protein" evidence="2">
    <location>
        <begin position="23"/>
        <end position="497"/>
    </location>
</feature>
<dbReference type="Gene3D" id="2.120.10.30">
    <property type="entry name" value="TolB, C-terminal domain"/>
    <property type="match status" value="1"/>
</dbReference>
<dbReference type="Pfam" id="PF22807">
    <property type="entry name" value="TrAA12"/>
    <property type="match status" value="1"/>
</dbReference>
<organism evidence="4 5">
    <name type="scientific">Cytospora paraplurivora</name>
    <dbReference type="NCBI Taxonomy" id="2898453"/>
    <lineage>
        <taxon>Eukaryota</taxon>
        <taxon>Fungi</taxon>
        <taxon>Dikarya</taxon>
        <taxon>Ascomycota</taxon>
        <taxon>Pezizomycotina</taxon>
        <taxon>Sordariomycetes</taxon>
        <taxon>Sordariomycetidae</taxon>
        <taxon>Diaporthales</taxon>
        <taxon>Cytosporaceae</taxon>
        <taxon>Cytospora</taxon>
    </lineage>
</organism>
<dbReference type="EMBL" id="JAJSPL020000004">
    <property type="protein sequence ID" value="KAK7747312.1"/>
    <property type="molecule type" value="Genomic_DNA"/>
</dbReference>
<reference evidence="4 5" key="1">
    <citation type="journal article" date="2023" name="PLoS ONE">
        <title>Cytospora paraplurivora sp. nov. isolated from orchards with fruit tree decline syndrome in Ontario, Canada.</title>
        <authorList>
            <person name="Ilyukhin E."/>
            <person name="Nguyen H.D.T."/>
            <person name="Castle A.J."/>
            <person name="Ellouze W."/>
        </authorList>
    </citation>
    <scope>NUCLEOTIDE SEQUENCE [LARGE SCALE GENOMIC DNA]</scope>
    <source>
        <strain evidence="4 5">FDS-564</strain>
    </source>
</reference>
<name>A0AAN9UI86_9PEZI</name>